<name>A0A0A8YWB9_ARUDO</name>
<organism evidence="1">
    <name type="scientific">Arundo donax</name>
    <name type="common">Giant reed</name>
    <name type="synonym">Donax arundinaceus</name>
    <dbReference type="NCBI Taxonomy" id="35708"/>
    <lineage>
        <taxon>Eukaryota</taxon>
        <taxon>Viridiplantae</taxon>
        <taxon>Streptophyta</taxon>
        <taxon>Embryophyta</taxon>
        <taxon>Tracheophyta</taxon>
        <taxon>Spermatophyta</taxon>
        <taxon>Magnoliopsida</taxon>
        <taxon>Liliopsida</taxon>
        <taxon>Poales</taxon>
        <taxon>Poaceae</taxon>
        <taxon>PACMAD clade</taxon>
        <taxon>Arundinoideae</taxon>
        <taxon>Arundineae</taxon>
        <taxon>Arundo</taxon>
    </lineage>
</organism>
<evidence type="ECO:0000313" key="1">
    <source>
        <dbReference type="EMBL" id="JAD31434.1"/>
    </source>
</evidence>
<reference evidence="1" key="1">
    <citation type="submission" date="2014-09" db="EMBL/GenBank/DDBJ databases">
        <authorList>
            <person name="Magalhaes I.L.F."/>
            <person name="Oliveira U."/>
            <person name="Santos F.R."/>
            <person name="Vidigal T.H.D.A."/>
            <person name="Brescovit A.D."/>
            <person name="Santos A.J."/>
        </authorList>
    </citation>
    <scope>NUCLEOTIDE SEQUENCE</scope>
    <source>
        <tissue evidence="1">Shoot tissue taken approximately 20 cm above the soil surface</tissue>
    </source>
</reference>
<accession>A0A0A8YWB9</accession>
<dbReference type="AlphaFoldDB" id="A0A0A8YWB9"/>
<dbReference type="EMBL" id="GBRH01266461">
    <property type="protein sequence ID" value="JAD31434.1"/>
    <property type="molecule type" value="Transcribed_RNA"/>
</dbReference>
<sequence>MLYNFTSSRQGPLHCVHGRWEAVRGPLAVPWHNGLW</sequence>
<proteinExistence type="predicted"/>
<reference evidence="1" key="2">
    <citation type="journal article" date="2015" name="Data Brief">
        <title>Shoot transcriptome of the giant reed, Arundo donax.</title>
        <authorList>
            <person name="Barrero R.A."/>
            <person name="Guerrero F.D."/>
            <person name="Moolhuijzen P."/>
            <person name="Goolsby J.A."/>
            <person name="Tidwell J."/>
            <person name="Bellgard S.E."/>
            <person name="Bellgard M.I."/>
        </authorList>
    </citation>
    <scope>NUCLEOTIDE SEQUENCE</scope>
    <source>
        <tissue evidence="1">Shoot tissue taken approximately 20 cm above the soil surface</tissue>
    </source>
</reference>
<protein>
    <submittedName>
        <fullName evidence="1">Uncharacterized protein</fullName>
    </submittedName>
</protein>